<accession>A0A8J5JYK1</accession>
<evidence type="ECO:0000313" key="6">
    <source>
        <dbReference type="EMBL" id="KAG7166272.1"/>
    </source>
</evidence>
<keyword evidence="3" id="KW-0496">Mitochondrion</keyword>
<comment type="subcellular location">
    <subcellularLocation>
        <location evidence="1">Mitochondrion</location>
    </subcellularLocation>
</comment>
<gene>
    <name evidence="6" type="primary">CIA30-L1</name>
    <name evidence="6" type="ORF">Hamer_G011101</name>
</gene>
<dbReference type="GO" id="GO:0051082">
    <property type="term" value="F:unfolded protein binding"/>
    <property type="evidence" value="ECO:0007669"/>
    <property type="project" value="TreeGrafter"/>
</dbReference>
<dbReference type="GO" id="GO:0006120">
    <property type="term" value="P:mitochondrial electron transport, NADH to ubiquinone"/>
    <property type="evidence" value="ECO:0007669"/>
    <property type="project" value="TreeGrafter"/>
</dbReference>
<organism evidence="6 7">
    <name type="scientific">Homarus americanus</name>
    <name type="common">American lobster</name>
    <dbReference type="NCBI Taxonomy" id="6706"/>
    <lineage>
        <taxon>Eukaryota</taxon>
        <taxon>Metazoa</taxon>
        <taxon>Ecdysozoa</taxon>
        <taxon>Arthropoda</taxon>
        <taxon>Crustacea</taxon>
        <taxon>Multicrustacea</taxon>
        <taxon>Malacostraca</taxon>
        <taxon>Eumalacostraca</taxon>
        <taxon>Eucarida</taxon>
        <taxon>Decapoda</taxon>
        <taxon>Pleocyemata</taxon>
        <taxon>Astacidea</taxon>
        <taxon>Nephropoidea</taxon>
        <taxon>Nephropidae</taxon>
        <taxon>Homarus</taxon>
    </lineage>
</organism>
<protein>
    <submittedName>
        <fullName evidence="6">Complex I intermediate-associated protein 30-like 1</fullName>
    </submittedName>
</protein>
<keyword evidence="7" id="KW-1185">Reference proteome</keyword>
<dbReference type="InterPro" id="IPR039131">
    <property type="entry name" value="NDUFAF1"/>
</dbReference>
<evidence type="ECO:0000256" key="4">
    <source>
        <dbReference type="ARBA" id="ARBA00023186"/>
    </source>
</evidence>
<evidence type="ECO:0000313" key="7">
    <source>
        <dbReference type="Proteomes" id="UP000747542"/>
    </source>
</evidence>
<dbReference type="Pfam" id="PF08547">
    <property type="entry name" value="CIA30"/>
    <property type="match status" value="1"/>
</dbReference>
<feature type="non-terminal residue" evidence="6">
    <location>
        <position position="134"/>
    </location>
</feature>
<dbReference type="PANTHER" id="PTHR13194">
    <property type="entry name" value="COMPLEX I INTERMEDIATE-ASSOCIATED PROTEIN 30"/>
    <property type="match status" value="1"/>
</dbReference>
<sequence length="134" mass="15951">ELIRDGLKQLRSELSLWKEEVREKFEDDPILVRGGDMDKMWILNTEESLKQWVPKDGTVKRAGYCNLKTIRPRKSFQREIYLDWSLYNHLELRVRGDGRSYLINISTAGYFDITWNDIYSYVLYTERTSLAGHQ</sequence>
<evidence type="ECO:0000259" key="5">
    <source>
        <dbReference type="Pfam" id="PF08547"/>
    </source>
</evidence>
<evidence type="ECO:0000256" key="3">
    <source>
        <dbReference type="ARBA" id="ARBA00023128"/>
    </source>
</evidence>
<dbReference type="SUPFAM" id="SSF49785">
    <property type="entry name" value="Galactose-binding domain-like"/>
    <property type="match status" value="1"/>
</dbReference>
<evidence type="ECO:0000256" key="1">
    <source>
        <dbReference type="ARBA" id="ARBA00004173"/>
    </source>
</evidence>
<dbReference type="AlphaFoldDB" id="A0A8J5JYK1"/>
<reference evidence="6" key="1">
    <citation type="journal article" date="2021" name="Sci. Adv.">
        <title>The American lobster genome reveals insights on longevity, neural, and immune adaptations.</title>
        <authorList>
            <person name="Polinski J.M."/>
            <person name="Zimin A.V."/>
            <person name="Clark K.F."/>
            <person name="Kohn A.B."/>
            <person name="Sadowski N."/>
            <person name="Timp W."/>
            <person name="Ptitsyn A."/>
            <person name="Khanna P."/>
            <person name="Romanova D.Y."/>
            <person name="Williams P."/>
            <person name="Greenwood S.J."/>
            <person name="Moroz L.L."/>
            <person name="Walt D.R."/>
            <person name="Bodnar A.G."/>
        </authorList>
    </citation>
    <scope>NUCLEOTIDE SEQUENCE</scope>
    <source>
        <strain evidence="6">GMGI-L3</strain>
    </source>
</reference>
<dbReference type="GO" id="GO:0005739">
    <property type="term" value="C:mitochondrion"/>
    <property type="evidence" value="ECO:0007669"/>
    <property type="project" value="UniProtKB-SubCell"/>
</dbReference>
<dbReference type="Proteomes" id="UP000747542">
    <property type="component" value="Unassembled WGS sequence"/>
</dbReference>
<dbReference type="InterPro" id="IPR013857">
    <property type="entry name" value="NADH-UbQ_OxRdtase-assoc_prot30"/>
</dbReference>
<keyword evidence="4" id="KW-0143">Chaperone</keyword>
<comment type="caution">
    <text evidence="6">The sequence shown here is derived from an EMBL/GenBank/DDBJ whole genome shotgun (WGS) entry which is preliminary data.</text>
</comment>
<proteinExistence type="inferred from homology"/>
<name>A0A8J5JYK1_HOMAM</name>
<dbReference type="GO" id="GO:0032981">
    <property type="term" value="P:mitochondrial respiratory chain complex I assembly"/>
    <property type="evidence" value="ECO:0007669"/>
    <property type="project" value="TreeGrafter"/>
</dbReference>
<feature type="domain" description="NADH:ubiquinone oxidoreductase intermediate-associated protein 30" evidence="5">
    <location>
        <begin position="60"/>
        <end position="127"/>
    </location>
</feature>
<feature type="non-terminal residue" evidence="6">
    <location>
        <position position="1"/>
    </location>
</feature>
<dbReference type="EMBL" id="JAHLQT010022636">
    <property type="protein sequence ID" value="KAG7166272.1"/>
    <property type="molecule type" value="Genomic_DNA"/>
</dbReference>
<evidence type="ECO:0000256" key="2">
    <source>
        <dbReference type="ARBA" id="ARBA00007884"/>
    </source>
</evidence>
<dbReference type="InterPro" id="IPR008979">
    <property type="entry name" value="Galactose-bd-like_sf"/>
</dbReference>
<dbReference type="PANTHER" id="PTHR13194:SF18">
    <property type="entry name" value="COMPLEX I INTERMEDIATE-ASSOCIATED PROTEIN 30, MITOCHONDRIAL"/>
    <property type="match status" value="1"/>
</dbReference>
<comment type="similarity">
    <text evidence="2">Belongs to the CIA30 family.</text>
</comment>